<dbReference type="GO" id="GO:0042956">
    <property type="term" value="P:maltodextrin transmembrane transport"/>
    <property type="evidence" value="ECO:0007669"/>
    <property type="project" value="TreeGrafter"/>
</dbReference>
<dbReference type="PANTHER" id="PTHR30061">
    <property type="entry name" value="MALTOSE-BINDING PERIPLASMIC PROTEIN"/>
    <property type="match status" value="1"/>
</dbReference>
<keyword evidence="6" id="KW-1185">Reference proteome</keyword>
<reference evidence="5 6" key="1">
    <citation type="submission" date="2020-08" db="EMBL/GenBank/DDBJ databases">
        <title>Genomic Encyclopedia of Type Strains, Phase IV (KMG-IV): sequencing the most valuable type-strain genomes for metagenomic binning, comparative biology and taxonomic classification.</title>
        <authorList>
            <person name="Goeker M."/>
        </authorList>
    </citation>
    <scope>NUCLEOTIDE SEQUENCE [LARGE SCALE GENOMIC DNA]</scope>
    <source>
        <strain evidence="5 6">DSM 45385</strain>
    </source>
</reference>
<dbReference type="GO" id="GO:0015768">
    <property type="term" value="P:maltose transport"/>
    <property type="evidence" value="ECO:0007669"/>
    <property type="project" value="TreeGrafter"/>
</dbReference>
<comment type="similarity">
    <text evidence="1">Belongs to the bacterial solute-binding protein 1 family.</text>
</comment>
<dbReference type="Pfam" id="PF01547">
    <property type="entry name" value="SBP_bac_1"/>
    <property type="match status" value="1"/>
</dbReference>
<dbReference type="GO" id="GO:0055052">
    <property type="term" value="C:ATP-binding cassette (ABC) transporter complex, substrate-binding subunit-containing"/>
    <property type="evidence" value="ECO:0007669"/>
    <property type="project" value="TreeGrafter"/>
</dbReference>
<sequence length="428" mass="46273">MRAPKVLAAGVVAALALTACGGDKGTTEEKGGQFTYWSMWKENEPQAKVIKAAIDKFQAETGTKVTVEWQGRDIRTKIGPAIAANKAPDLVENGFDVISSLLASTGQARDLTPVYDSEVPGEGKKVSDVIPAKYLDAMPKDPDGVTRWIVPYVLNSAMFYYNKADADLAKTPATWDDFVKLCETLKAKDKACVASDGDNTWTNFLFMDYLLVRDNGPGTMGKIVNDKTGAGWDQPGVLETAKRIEAFVKAGHILKGYDASKYPAQQTNWATGKAAFHLDGTWVPSEAQKNLASGFKVGEFAVPTTAGGANTELDIIPLGFAIPKRAKNPEPAQKFIAYFLKKDNISGISTEAKNITPRADVPAPEELLDAQKLLTDSPSRLPIDGVSGDYLDKALFPAFSELWLGKATAEQFITKAKEGHLAYWKANG</sequence>
<keyword evidence="2" id="KW-0813">Transport</keyword>
<gene>
    <name evidence="5" type="ORF">HNR40_003407</name>
</gene>
<evidence type="ECO:0000313" key="6">
    <source>
        <dbReference type="Proteomes" id="UP000568380"/>
    </source>
</evidence>
<dbReference type="Gene3D" id="3.40.190.10">
    <property type="entry name" value="Periplasmic binding protein-like II"/>
    <property type="match status" value="1"/>
</dbReference>
<dbReference type="AlphaFoldDB" id="A0A7W8A1N2"/>
<organism evidence="5 6">
    <name type="scientific">Nonomuraea endophytica</name>
    <dbReference type="NCBI Taxonomy" id="714136"/>
    <lineage>
        <taxon>Bacteria</taxon>
        <taxon>Bacillati</taxon>
        <taxon>Actinomycetota</taxon>
        <taxon>Actinomycetes</taxon>
        <taxon>Streptosporangiales</taxon>
        <taxon>Streptosporangiaceae</taxon>
        <taxon>Nonomuraea</taxon>
    </lineage>
</organism>
<dbReference type="SUPFAM" id="SSF53850">
    <property type="entry name" value="Periplasmic binding protein-like II"/>
    <property type="match status" value="1"/>
</dbReference>
<feature type="chain" id="PRO_5038635346" evidence="4">
    <location>
        <begin position="22"/>
        <end position="428"/>
    </location>
</feature>
<dbReference type="PROSITE" id="PS51257">
    <property type="entry name" value="PROKAR_LIPOPROTEIN"/>
    <property type="match status" value="1"/>
</dbReference>
<evidence type="ECO:0000256" key="1">
    <source>
        <dbReference type="ARBA" id="ARBA00008520"/>
    </source>
</evidence>
<accession>A0A7W8A1N2</accession>
<keyword evidence="3 4" id="KW-0732">Signal</keyword>
<proteinExistence type="inferred from homology"/>
<dbReference type="InterPro" id="IPR006059">
    <property type="entry name" value="SBP"/>
</dbReference>
<dbReference type="RefSeq" id="WP_184962230.1">
    <property type="nucleotide sequence ID" value="NZ_JACHIN010000004.1"/>
</dbReference>
<evidence type="ECO:0000256" key="3">
    <source>
        <dbReference type="ARBA" id="ARBA00022729"/>
    </source>
</evidence>
<name>A0A7W8A1N2_9ACTN</name>
<comment type="caution">
    <text evidence="5">The sequence shown here is derived from an EMBL/GenBank/DDBJ whole genome shotgun (WGS) entry which is preliminary data.</text>
</comment>
<evidence type="ECO:0000256" key="2">
    <source>
        <dbReference type="ARBA" id="ARBA00022448"/>
    </source>
</evidence>
<evidence type="ECO:0000313" key="5">
    <source>
        <dbReference type="EMBL" id="MBB5077932.1"/>
    </source>
</evidence>
<dbReference type="EMBL" id="JACHIN010000004">
    <property type="protein sequence ID" value="MBB5077932.1"/>
    <property type="molecule type" value="Genomic_DNA"/>
</dbReference>
<dbReference type="Proteomes" id="UP000568380">
    <property type="component" value="Unassembled WGS sequence"/>
</dbReference>
<feature type="signal peptide" evidence="4">
    <location>
        <begin position="1"/>
        <end position="21"/>
    </location>
</feature>
<protein>
    <submittedName>
        <fullName evidence="5">Raffinose/stachyose/melibiose transport system substrate-binding protein</fullName>
    </submittedName>
</protein>
<dbReference type="PANTHER" id="PTHR30061:SF50">
    <property type="entry name" value="MALTOSE_MALTODEXTRIN-BINDING PERIPLASMIC PROTEIN"/>
    <property type="match status" value="1"/>
</dbReference>
<dbReference type="GO" id="GO:1901982">
    <property type="term" value="F:maltose binding"/>
    <property type="evidence" value="ECO:0007669"/>
    <property type="project" value="TreeGrafter"/>
</dbReference>
<evidence type="ECO:0000256" key="4">
    <source>
        <dbReference type="SAM" id="SignalP"/>
    </source>
</evidence>